<dbReference type="PANTHER" id="PTHR46116:SF39">
    <property type="entry name" value="BACULOVIRAL IAP REPEAT-CONTAINING PROTEIN 6"/>
    <property type="match status" value="1"/>
</dbReference>
<keyword evidence="4" id="KW-0833">Ubl conjugation pathway</keyword>
<sequence length="872" mass="97306">MVVAESFKAMAVASEERSGGPRTRSQSKKRAAEMAGGGALKKEASAVVQAGGIANGKSGFSLGKKLFSCFHRPITLDGDGDDVGPKFVAIGKEYRDLKVSGNDGLSDEASLEDGAMDGVEEDYRAREAIDEIFLSAREDVEGECGVCLTSKAEDAFITSCGHQFCRSCIKELVSNAVQEIENPAMEDYLSTRTCCPKSSCSEELGWNDLVDLLGENRARSYGRWYVSNFEKFFAPLLKPTTSQQMRCWNPKCDQKKCNAILSANTKDLLIPEGGYKDEGSKVFWSCVSCDTVWCAFCGKHMPAARSKNERNKMHMQCKGQWKFMVYKCMVDLDEACVILTQGRQVTQLPSERKTSSKSSNSTIWAAGTGYGGDSVENKKTTESMLLAAKKKELELDARVAIAFNYLSTALDPRGSRFVLPAEICVLFGSGNTLKNVLCQLATNDSMLDISERRNLYSKMIELLKAINLYKELEPILLESSFHEDQKVGDTITSVSPKNINNSSTNGDTVSEDKDNTLVKKMQNIYKQAKVMVQRFQANEATDTAAQMDINLAMSICECYELLREASATIISGSLALEGDMSPTNVVIGDKDRDSKLKQQQVAVYKEKLKGLQFQEVQMVDENGQYRHHYRDQIAGKASQAIDKRGVHNQKRMLHMVKEVSSLSTTLPLEWESGIHLCVDQHRMDVLRALIIGPSGTPYQNGIFLFDIFLPPDYPQVPPSVHFLTTGGGKVRFNPNLYNTGKICLSLLGTWSGPGWTPGKSTLLQVLVSIQSLIFVQDPYYNEPGYEKKKSTDQAEKENMRHREHTLTLAILAPLLKPDPMFADLIREHFRHKREEVEQQCDEWVHLTTEFSAKQRMITFVKDIKTELKNLFD</sequence>
<dbReference type="Pfam" id="PF00097">
    <property type="entry name" value="zf-C3HC4"/>
    <property type="match status" value="1"/>
</dbReference>
<evidence type="ECO:0000256" key="2">
    <source>
        <dbReference type="ARBA" id="ARBA00022723"/>
    </source>
</evidence>
<dbReference type="SUPFAM" id="SSF57850">
    <property type="entry name" value="RING/U-box"/>
    <property type="match status" value="1"/>
</dbReference>
<evidence type="ECO:0000256" key="4">
    <source>
        <dbReference type="ARBA" id="ARBA00022786"/>
    </source>
</evidence>
<evidence type="ECO:0000313" key="10">
    <source>
        <dbReference type="EMBL" id="KAG0588405.1"/>
    </source>
</evidence>
<keyword evidence="3 6" id="KW-0863">Zinc-finger</keyword>
<dbReference type="Gene3D" id="3.10.110.10">
    <property type="entry name" value="Ubiquitin Conjugating Enzyme"/>
    <property type="match status" value="1"/>
</dbReference>
<keyword evidence="1" id="KW-0808">Transferase</keyword>
<feature type="region of interest" description="Disordered" evidence="7">
    <location>
        <begin position="492"/>
        <end position="511"/>
    </location>
</feature>
<evidence type="ECO:0000313" key="11">
    <source>
        <dbReference type="Proteomes" id="UP000822688"/>
    </source>
</evidence>
<evidence type="ECO:0000259" key="8">
    <source>
        <dbReference type="PROSITE" id="PS50089"/>
    </source>
</evidence>
<dbReference type="Pfam" id="PF00179">
    <property type="entry name" value="UQ_con"/>
    <property type="match status" value="1"/>
</dbReference>
<accession>A0A8T0IYL1</accession>
<proteinExistence type="predicted"/>
<comment type="caution">
    <text evidence="10">The sequence shown here is derived from an EMBL/GenBank/DDBJ whole genome shotgun (WGS) entry which is preliminary data.</text>
</comment>
<evidence type="ECO:0008006" key="12">
    <source>
        <dbReference type="Google" id="ProtNLM"/>
    </source>
</evidence>
<keyword evidence="5" id="KW-0862">Zinc</keyword>
<reference evidence="10" key="1">
    <citation type="submission" date="2020-06" db="EMBL/GenBank/DDBJ databases">
        <title>WGS assembly of Ceratodon purpureus strain R40.</title>
        <authorList>
            <person name="Carey S.B."/>
            <person name="Jenkins J."/>
            <person name="Shu S."/>
            <person name="Lovell J.T."/>
            <person name="Sreedasyam A."/>
            <person name="Maumus F."/>
            <person name="Tiley G.P."/>
            <person name="Fernandez-Pozo N."/>
            <person name="Barry K."/>
            <person name="Chen C."/>
            <person name="Wang M."/>
            <person name="Lipzen A."/>
            <person name="Daum C."/>
            <person name="Saski C.A."/>
            <person name="Payton A.C."/>
            <person name="Mcbreen J.C."/>
            <person name="Conrad R.E."/>
            <person name="Kollar L.M."/>
            <person name="Olsson S."/>
            <person name="Huttunen S."/>
            <person name="Landis J.B."/>
            <person name="Wickett N.J."/>
            <person name="Johnson M.G."/>
            <person name="Rensing S.A."/>
            <person name="Grimwood J."/>
            <person name="Schmutz J."/>
            <person name="Mcdaniel S.F."/>
        </authorList>
    </citation>
    <scope>NUCLEOTIDE SEQUENCE</scope>
    <source>
        <strain evidence="10">R40</strain>
    </source>
</reference>
<dbReference type="GO" id="GO:0008270">
    <property type="term" value="F:zinc ion binding"/>
    <property type="evidence" value="ECO:0007669"/>
    <property type="project" value="UniProtKB-KW"/>
</dbReference>
<dbReference type="InterPro" id="IPR001841">
    <property type="entry name" value="Znf_RING"/>
</dbReference>
<dbReference type="InterPro" id="IPR018957">
    <property type="entry name" value="Znf_C3HC4_RING-type"/>
</dbReference>
<feature type="region of interest" description="Disordered" evidence="7">
    <location>
        <begin position="1"/>
        <end position="37"/>
    </location>
</feature>
<gene>
    <name evidence="10" type="ORF">KC19_2G240500</name>
</gene>
<dbReference type="PROSITE" id="PS50127">
    <property type="entry name" value="UBC_2"/>
    <property type="match status" value="1"/>
</dbReference>
<dbReference type="InterPro" id="IPR016135">
    <property type="entry name" value="UBQ-conjugating_enzyme/RWD"/>
</dbReference>
<dbReference type="EMBL" id="CM026422">
    <property type="protein sequence ID" value="KAG0588405.1"/>
    <property type="molecule type" value="Genomic_DNA"/>
</dbReference>
<evidence type="ECO:0000256" key="3">
    <source>
        <dbReference type="ARBA" id="ARBA00022771"/>
    </source>
</evidence>
<dbReference type="SMART" id="SM00212">
    <property type="entry name" value="UBCc"/>
    <property type="match status" value="1"/>
</dbReference>
<dbReference type="InterPro" id="IPR017907">
    <property type="entry name" value="Znf_RING_CS"/>
</dbReference>
<dbReference type="PROSITE" id="PS00518">
    <property type="entry name" value="ZF_RING_1"/>
    <property type="match status" value="1"/>
</dbReference>
<dbReference type="AlphaFoldDB" id="A0A8T0IYL1"/>
<evidence type="ECO:0000259" key="9">
    <source>
        <dbReference type="PROSITE" id="PS50127"/>
    </source>
</evidence>
<keyword evidence="11" id="KW-1185">Reference proteome</keyword>
<protein>
    <recommendedName>
        <fullName evidence="12">UBC core domain-containing protein</fullName>
    </recommendedName>
</protein>
<organism evidence="10 11">
    <name type="scientific">Ceratodon purpureus</name>
    <name type="common">Fire moss</name>
    <name type="synonym">Dicranum purpureum</name>
    <dbReference type="NCBI Taxonomy" id="3225"/>
    <lineage>
        <taxon>Eukaryota</taxon>
        <taxon>Viridiplantae</taxon>
        <taxon>Streptophyta</taxon>
        <taxon>Embryophyta</taxon>
        <taxon>Bryophyta</taxon>
        <taxon>Bryophytina</taxon>
        <taxon>Bryopsida</taxon>
        <taxon>Dicranidae</taxon>
        <taxon>Pseudoditrichales</taxon>
        <taxon>Ditrichaceae</taxon>
        <taxon>Ceratodon</taxon>
    </lineage>
</organism>
<dbReference type="GO" id="GO:0016740">
    <property type="term" value="F:transferase activity"/>
    <property type="evidence" value="ECO:0007669"/>
    <property type="project" value="UniProtKB-KW"/>
</dbReference>
<dbReference type="InterPro" id="IPR000608">
    <property type="entry name" value="UBC"/>
</dbReference>
<name>A0A8T0IYL1_CERPU</name>
<dbReference type="SUPFAM" id="SSF54495">
    <property type="entry name" value="UBC-like"/>
    <property type="match status" value="1"/>
</dbReference>
<evidence type="ECO:0000256" key="7">
    <source>
        <dbReference type="SAM" id="MobiDB-lite"/>
    </source>
</evidence>
<evidence type="ECO:0000256" key="6">
    <source>
        <dbReference type="PROSITE-ProRule" id="PRU00175"/>
    </source>
</evidence>
<dbReference type="PROSITE" id="PS50089">
    <property type="entry name" value="ZF_RING_2"/>
    <property type="match status" value="1"/>
</dbReference>
<evidence type="ECO:0000256" key="1">
    <source>
        <dbReference type="ARBA" id="ARBA00022679"/>
    </source>
</evidence>
<feature type="compositionally biased region" description="Polar residues" evidence="7">
    <location>
        <begin position="492"/>
        <end position="508"/>
    </location>
</feature>
<dbReference type="Gene3D" id="3.30.40.10">
    <property type="entry name" value="Zinc/RING finger domain, C3HC4 (zinc finger)"/>
    <property type="match status" value="1"/>
</dbReference>
<keyword evidence="2" id="KW-0479">Metal-binding</keyword>
<dbReference type="InterPro" id="IPR013083">
    <property type="entry name" value="Znf_RING/FYVE/PHD"/>
</dbReference>
<dbReference type="Proteomes" id="UP000822688">
    <property type="component" value="Chromosome 2"/>
</dbReference>
<feature type="domain" description="RING-type" evidence="8">
    <location>
        <begin position="144"/>
        <end position="196"/>
    </location>
</feature>
<dbReference type="SMART" id="SM00184">
    <property type="entry name" value="RING"/>
    <property type="match status" value="1"/>
</dbReference>
<dbReference type="PANTHER" id="PTHR46116">
    <property type="entry name" value="(E3-INDEPENDENT) E2 UBIQUITIN-CONJUGATING ENZYME"/>
    <property type="match status" value="1"/>
</dbReference>
<feature type="domain" description="UBC core" evidence="9">
    <location>
        <begin position="650"/>
        <end position="812"/>
    </location>
</feature>
<dbReference type="CDD" id="cd23810">
    <property type="entry name" value="UBCc_BIRC6"/>
    <property type="match status" value="1"/>
</dbReference>
<evidence type="ECO:0000256" key="5">
    <source>
        <dbReference type="ARBA" id="ARBA00022833"/>
    </source>
</evidence>